<comment type="caution">
    <text evidence="1">The sequence shown here is derived from an EMBL/GenBank/DDBJ whole genome shotgun (WGS) entry which is preliminary data.</text>
</comment>
<reference evidence="1" key="1">
    <citation type="submission" date="2019-03" db="EMBL/GenBank/DDBJ databases">
        <title>Single cell metagenomics reveals metabolic interactions within the superorganism composed of flagellate Streblomastix strix and complex community of Bacteroidetes bacteria on its surface.</title>
        <authorList>
            <person name="Treitli S.C."/>
            <person name="Kolisko M."/>
            <person name="Husnik F."/>
            <person name="Keeling P."/>
            <person name="Hampl V."/>
        </authorList>
    </citation>
    <scope>NUCLEOTIDE SEQUENCE</scope>
    <source>
        <strain evidence="1">STM</strain>
    </source>
</reference>
<dbReference type="EMBL" id="SNRY01000054">
    <property type="protein sequence ID" value="KAA6349095.1"/>
    <property type="molecule type" value="Genomic_DNA"/>
</dbReference>
<accession>A0A5J4SV71</accession>
<gene>
    <name evidence="1" type="ORF">EZS27_003491</name>
</gene>
<organism evidence="1">
    <name type="scientific">termite gut metagenome</name>
    <dbReference type="NCBI Taxonomy" id="433724"/>
    <lineage>
        <taxon>unclassified sequences</taxon>
        <taxon>metagenomes</taxon>
        <taxon>organismal metagenomes</taxon>
    </lineage>
</organism>
<evidence type="ECO:0008006" key="2">
    <source>
        <dbReference type="Google" id="ProtNLM"/>
    </source>
</evidence>
<sequence length="76" mass="8679">MLVRGVGSRDISAIEKVSLNKVLSVLVRSNHKIKPQQSHYDKPEVNELGTYVGNKKNKVWLIYAYHRARGEIVAYI</sequence>
<name>A0A5J4SV71_9ZZZZ</name>
<proteinExistence type="predicted"/>
<evidence type="ECO:0000313" key="1">
    <source>
        <dbReference type="EMBL" id="KAA6349095.1"/>
    </source>
</evidence>
<protein>
    <recommendedName>
        <fullName evidence="2">Insertion element IS1 protein InsA helix-turn-helix domain-containing protein</fullName>
    </recommendedName>
</protein>
<dbReference type="AlphaFoldDB" id="A0A5J4SV71"/>